<comment type="function">
    <text evidence="15">Lipid-binding protein which shows high specificity for the surfactant phospholipid dipalmitoylphosphatidylcholine (DPPC). Plays a role in the innate immune responses of the upper airways. Reduces the surface tension in secretions from airway epithelia and inhibits the formation of biofilm by pathogenic Gram-negative bacteria, such as P.aeruginosa and K.pneumoniae. Negatively regulates proteolytic cleavage of SCNN1G, an event that is required for activation of the epithelial sodium channel (ENaC), and thereby contributes to airway surface liquid homeostasis and proper clearance of mucus. Plays a role in the airway inflammatory response after exposure to irritants. May attract macrophages and neutrophils.</text>
</comment>
<evidence type="ECO:0000256" key="11">
    <source>
        <dbReference type="ARBA" id="ARBA00023157"/>
    </source>
</evidence>
<dbReference type="GO" id="GO:0043129">
    <property type="term" value="P:surfactant homeostasis"/>
    <property type="evidence" value="ECO:0007669"/>
    <property type="project" value="TreeGrafter"/>
</dbReference>
<dbReference type="GO" id="GO:1900229">
    <property type="term" value="P:negative regulation of single-species biofilm formation in or on host organism"/>
    <property type="evidence" value="ECO:0007669"/>
    <property type="project" value="TreeGrafter"/>
</dbReference>
<keyword evidence="5" id="KW-0929">Antimicrobial</keyword>
<dbReference type="InterPro" id="IPR017943">
    <property type="entry name" value="Bactericidal_perm-incr_a/b_dom"/>
</dbReference>
<comment type="subunit">
    <text evidence="13">Monomer. Interacts (via N-terminus) with SCNN1B, a subunit of the heterotrimeric epithelial sodium channel (ENaC); this inhibits proteolytic activation of ENaC.</text>
</comment>
<evidence type="ECO:0000256" key="12">
    <source>
        <dbReference type="ARBA" id="ARBA00023180"/>
    </source>
</evidence>
<dbReference type="GO" id="GO:0019731">
    <property type="term" value="P:antibacterial humoral response"/>
    <property type="evidence" value="ECO:0007669"/>
    <property type="project" value="TreeGrafter"/>
</dbReference>
<protein>
    <recommendedName>
        <fullName evidence="3">BPI fold-containing family A member 1</fullName>
    </recommendedName>
    <alternativeName>
        <fullName evidence="14">Palate lung and nasal epithelium clone protein</fullName>
    </alternativeName>
</protein>
<dbReference type="Proteomes" id="UP000593571">
    <property type="component" value="Unassembled WGS sequence"/>
</dbReference>
<keyword evidence="7 16" id="KW-0732">Signal</keyword>
<evidence type="ECO:0000256" key="6">
    <source>
        <dbReference type="ARBA" id="ARBA00022588"/>
    </source>
</evidence>
<dbReference type="GO" id="GO:0002395">
    <property type="term" value="P:immune response in nasopharyngeal-associated lymphoid tissue"/>
    <property type="evidence" value="ECO:0007669"/>
    <property type="project" value="TreeGrafter"/>
</dbReference>
<evidence type="ECO:0000313" key="18">
    <source>
        <dbReference type="EMBL" id="KAF6421765.1"/>
    </source>
</evidence>
<evidence type="ECO:0000256" key="13">
    <source>
        <dbReference type="ARBA" id="ARBA00025926"/>
    </source>
</evidence>
<feature type="signal peptide" evidence="16">
    <location>
        <begin position="1"/>
        <end position="19"/>
    </location>
</feature>
<evidence type="ECO:0000256" key="9">
    <source>
        <dbReference type="ARBA" id="ARBA00023022"/>
    </source>
</evidence>
<evidence type="ECO:0000259" key="17">
    <source>
        <dbReference type="Pfam" id="PF01273"/>
    </source>
</evidence>
<keyword evidence="19" id="KW-1185">Reference proteome</keyword>
<evidence type="ECO:0000256" key="3">
    <source>
        <dbReference type="ARBA" id="ARBA00018715"/>
    </source>
</evidence>
<sequence length="240" mass="25620">MFQIRGLIVFCGLLAQLQALSLPPALKSASPTDLAGNLTNALSNGLISGGLLDNLSNLPLLDALKPGKGNPAGLVGLLGKLTSSIPILNSFVDLKITNSELLELGLEQSPDGHHLYVTIPLGFVLNLKAPLLGSLLKVSVKLNITAEVFTVTDDEQKTHLVVGDCTHSPGNLQITLLDGHGFILQKLLDDLTIIFNKILPELVQKQVCPLVNALLSQLDITLVDEIINQLIQGTHFVIKI</sequence>
<evidence type="ECO:0000256" key="4">
    <source>
        <dbReference type="ARBA" id="ARBA00022525"/>
    </source>
</evidence>
<dbReference type="GO" id="GO:0005615">
    <property type="term" value="C:extracellular space"/>
    <property type="evidence" value="ECO:0007669"/>
    <property type="project" value="TreeGrafter"/>
</dbReference>
<dbReference type="SUPFAM" id="SSF55394">
    <property type="entry name" value="Bactericidal permeability-increasing protein, BPI"/>
    <property type="match status" value="1"/>
</dbReference>
<evidence type="ECO:0000256" key="15">
    <source>
        <dbReference type="ARBA" id="ARBA00045411"/>
    </source>
</evidence>
<dbReference type="OrthoDB" id="9835719at2759"/>
<gene>
    <name evidence="18" type="ORF">HJG63_001545</name>
</gene>
<keyword evidence="10" id="KW-0446">Lipid-binding</keyword>
<dbReference type="InterPro" id="IPR017942">
    <property type="entry name" value="Lipid-bd_serum_glycop_N"/>
</dbReference>
<dbReference type="InterPro" id="IPR051902">
    <property type="entry name" value="BPI_fold-superfamily_member"/>
</dbReference>
<evidence type="ECO:0000256" key="7">
    <source>
        <dbReference type="ARBA" id="ARBA00022729"/>
    </source>
</evidence>
<dbReference type="Gene3D" id="3.15.10.10">
    <property type="entry name" value="Bactericidal permeability-increasing protein, domain 1"/>
    <property type="match status" value="1"/>
</dbReference>
<dbReference type="PANTHER" id="PTHR47015">
    <property type="entry name" value="BPI FOLD-CONTAINING FAMILY A MEMBER 1"/>
    <property type="match status" value="1"/>
</dbReference>
<feature type="domain" description="Lipid-binding serum glycoprotein N-terminal" evidence="17">
    <location>
        <begin position="53"/>
        <end position="218"/>
    </location>
</feature>
<evidence type="ECO:0000256" key="1">
    <source>
        <dbReference type="ARBA" id="ARBA00004613"/>
    </source>
</evidence>
<reference evidence="18 19" key="1">
    <citation type="journal article" date="2020" name="Nature">
        <title>Six reference-quality genomes reveal evolution of bat adaptations.</title>
        <authorList>
            <person name="Jebb D."/>
            <person name="Huang Z."/>
            <person name="Pippel M."/>
            <person name="Hughes G.M."/>
            <person name="Lavrichenko K."/>
            <person name="Devanna P."/>
            <person name="Winkler S."/>
            <person name="Jermiin L.S."/>
            <person name="Skirmuntt E.C."/>
            <person name="Katzourakis A."/>
            <person name="Burkitt-Gray L."/>
            <person name="Ray D.A."/>
            <person name="Sullivan K.A.M."/>
            <person name="Roscito J.G."/>
            <person name="Kirilenko B.M."/>
            <person name="Davalos L.M."/>
            <person name="Corthals A.P."/>
            <person name="Power M.L."/>
            <person name="Jones G."/>
            <person name="Ransome R.D."/>
            <person name="Dechmann D.K.N."/>
            <person name="Locatelli A.G."/>
            <person name="Puechmaille S.J."/>
            <person name="Fedrigo O."/>
            <person name="Jarvis E.D."/>
            <person name="Hiller M."/>
            <person name="Vernes S.C."/>
            <person name="Myers E.W."/>
            <person name="Teeling E.C."/>
        </authorList>
    </citation>
    <scope>NUCLEOTIDE SEQUENCE [LARGE SCALE GENOMIC DNA]</scope>
    <source>
        <strain evidence="18">MRouAeg1</strain>
        <tissue evidence="18">Muscle</tissue>
    </source>
</reference>
<name>A0A7J8DFD9_ROUAE</name>
<evidence type="ECO:0000256" key="14">
    <source>
        <dbReference type="ARBA" id="ARBA00030462"/>
    </source>
</evidence>
<dbReference type="Pfam" id="PF01273">
    <property type="entry name" value="LBP_BPI_CETP"/>
    <property type="match status" value="1"/>
</dbReference>
<dbReference type="AlphaFoldDB" id="A0A7J8DFD9"/>
<keyword evidence="8" id="KW-0391">Immunity</keyword>
<keyword evidence="6" id="KW-0399">Innate immunity</keyword>
<evidence type="ECO:0000256" key="8">
    <source>
        <dbReference type="ARBA" id="ARBA00022859"/>
    </source>
</evidence>
<organism evidence="18 19">
    <name type="scientific">Rousettus aegyptiacus</name>
    <name type="common">Egyptian fruit bat</name>
    <name type="synonym">Pteropus aegyptiacus</name>
    <dbReference type="NCBI Taxonomy" id="9407"/>
    <lineage>
        <taxon>Eukaryota</taxon>
        <taxon>Metazoa</taxon>
        <taxon>Chordata</taxon>
        <taxon>Craniata</taxon>
        <taxon>Vertebrata</taxon>
        <taxon>Euteleostomi</taxon>
        <taxon>Mammalia</taxon>
        <taxon>Eutheria</taxon>
        <taxon>Laurasiatheria</taxon>
        <taxon>Chiroptera</taxon>
        <taxon>Yinpterochiroptera</taxon>
        <taxon>Pteropodoidea</taxon>
        <taxon>Pteropodidae</taxon>
        <taxon>Rousettinae</taxon>
        <taxon>Rousettus</taxon>
    </lineage>
</organism>
<evidence type="ECO:0000256" key="2">
    <source>
        <dbReference type="ARBA" id="ARBA00009020"/>
    </source>
</evidence>
<comment type="similarity">
    <text evidence="2">Belongs to the BPI/LBP/Plunc superfamily. Plunc family.</text>
</comment>
<evidence type="ECO:0000313" key="19">
    <source>
        <dbReference type="Proteomes" id="UP000593571"/>
    </source>
</evidence>
<comment type="subcellular location">
    <subcellularLocation>
        <location evidence="1">Secreted</location>
    </subcellularLocation>
</comment>
<keyword evidence="9" id="KW-0044">Antibiotic</keyword>
<keyword evidence="11" id="KW-1015">Disulfide bond</keyword>
<dbReference type="PANTHER" id="PTHR47015:SF1">
    <property type="entry name" value="BPI FOLD-CONTAINING FAMILY A MEMBER 1"/>
    <property type="match status" value="1"/>
</dbReference>
<keyword evidence="12" id="KW-0325">Glycoprotein</keyword>
<evidence type="ECO:0000256" key="16">
    <source>
        <dbReference type="SAM" id="SignalP"/>
    </source>
</evidence>
<accession>A0A7J8DFD9</accession>
<dbReference type="GO" id="GO:0061844">
    <property type="term" value="P:antimicrobial humoral immune response mediated by antimicrobial peptide"/>
    <property type="evidence" value="ECO:0007669"/>
    <property type="project" value="TreeGrafter"/>
</dbReference>
<dbReference type="GO" id="GO:0045087">
    <property type="term" value="P:innate immune response"/>
    <property type="evidence" value="ECO:0007669"/>
    <property type="project" value="UniProtKB-KW"/>
</dbReference>
<evidence type="ECO:0000256" key="5">
    <source>
        <dbReference type="ARBA" id="ARBA00022529"/>
    </source>
</evidence>
<feature type="chain" id="PRO_5029684245" description="BPI fold-containing family A member 1" evidence="16">
    <location>
        <begin position="20"/>
        <end position="240"/>
    </location>
</feature>
<keyword evidence="4" id="KW-0964">Secreted</keyword>
<dbReference type="EMBL" id="JACASE010000012">
    <property type="protein sequence ID" value="KAF6421765.1"/>
    <property type="molecule type" value="Genomic_DNA"/>
</dbReference>
<comment type="caution">
    <text evidence="18">The sequence shown here is derived from an EMBL/GenBank/DDBJ whole genome shotgun (WGS) entry which is preliminary data.</text>
</comment>
<proteinExistence type="inferred from homology"/>
<evidence type="ECO:0000256" key="10">
    <source>
        <dbReference type="ARBA" id="ARBA00023121"/>
    </source>
</evidence>
<dbReference type="GO" id="GO:0008289">
    <property type="term" value="F:lipid binding"/>
    <property type="evidence" value="ECO:0007669"/>
    <property type="project" value="UniProtKB-KW"/>
</dbReference>